<organism evidence="2">
    <name type="scientific">Tanacetum cinerariifolium</name>
    <name type="common">Dalmatian daisy</name>
    <name type="synonym">Chrysanthemum cinerariifolium</name>
    <dbReference type="NCBI Taxonomy" id="118510"/>
    <lineage>
        <taxon>Eukaryota</taxon>
        <taxon>Viridiplantae</taxon>
        <taxon>Streptophyta</taxon>
        <taxon>Embryophyta</taxon>
        <taxon>Tracheophyta</taxon>
        <taxon>Spermatophyta</taxon>
        <taxon>Magnoliopsida</taxon>
        <taxon>eudicotyledons</taxon>
        <taxon>Gunneridae</taxon>
        <taxon>Pentapetalae</taxon>
        <taxon>asterids</taxon>
        <taxon>campanulids</taxon>
        <taxon>Asterales</taxon>
        <taxon>Asteraceae</taxon>
        <taxon>Asteroideae</taxon>
        <taxon>Anthemideae</taxon>
        <taxon>Anthemidinae</taxon>
        <taxon>Tanacetum</taxon>
    </lineage>
</organism>
<dbReference type="EMBL" id="BKCJ010005315">
    <property type="protein sequence ID" value="GEU66054.1"/>
    <property type="molecule type" value="Genomic_DNA"/>
</dbReference>
<evidence type="ECO:0000256" key="1">
    <source>
        <dbReference type="SAM" id="MobiDB-lite"/>
    </source>
</evidence>
<sequence length="417" mass="45783">MMVEIRGSSGEWWKLSRNVGKGVAGPHNNIICELGLTVWNETWFFESKREWGGRGVKEKNPNRVLADPGYQEKQSSMTDKEKSGVASSANKDGVAPSVTVAYDNTQMYLNDGHGTTPAGNTPGKFAYANVIGESSKKAVNIRTLFTPRGTGLTLLYQWSRSELLAKGTLGWNPNVNLLKEDVGNVPVWVKLYGVPVMMFSEDSLSAIATKLGTPLMLDSYTSDMACNHGAYIWPYSRGMSQEYWIGCDKEIEEALSNFSWCFGWSESGFKPHKEYRPVLKKTTASPGGNKKKGVKHTNEASNLNPFDVLNSADNDVEFGTNGGTTNLVNDEANSSGSSFMNVESTSNTPIIDKIRKFKDLLIDGQAILMDEADNPLKKVECPGDYDSEDEVASVDNDMTRSLASERVGFGTQSLLEQ</sequence>
<protein>
    <submittedName>
        <fullName evidence="2">Uncharacterized protein</fullName>
    </submittedName>
</protein>
<accession>A0A6L2M0H7</accession>
<feature type="region of interest" description="Disordered" evidence="1">
    <location>
        <begin position="53"/>
        <end position="91"/>
    </location>
</feature>
<gene>
    <name evidence="2" type="ORF">Tci_038032</name>
</gene>
<dbReference type="AlphaFoldDB" id="A0A6L2M0H7"/>
<proteinExistence type="predicted"/>
<name>A0A6L2M0H7_TANCI</name>
<comment type="caution">
    <text evidence="2">The sequence shown here is derived from an EMBL/GenBank/DDBJ whole genome shotgun (WGS) entry which is preliminary data.</text>
</comment>
<reference evidence="2" key="1">
    <citation type="journal article" date="2019" name="Sci. Rep.">
        <title>Draft genome of Tanacetum cinerariifolium, the natural source of mosquito coil.</title>
        <authorList>
            <person name="Yamashiro T."/>
            <person name="Shiraishi A."/>
            <person name="Satake H."/>
            <person name="Nakayama K."/>
        </authorList>
    </citation>
    <scope>NUCLEOTIDE SEQUENCE</scope>
</reference>
<evidence type="ECO:0000313" key="2">
    <source>
        <dbReference type="EMBL" id="GEU66054.1"/>
    </source>
</evidence>